<dbReference type="PANTHER" id="PTHR13140">
    <property type="entry name" value="MYOSIN"/>
    <property type="match status" value="1"/>
</dbReference>
<evidence type="ECO:0000256" key="1">
    <source>
        <dbReference type="ARBA" id="ARBA00022741"/>
    </source>
</evidence>
<evidence type="ECO:0000256" key="5">
    <source>
        <dbReference type="SAM" id="Phobius"/>
    </source>
</evidence>
<dbReference type="SMART" id="SM00242">
    <property type="entry name" value="MYSc"/>
    <property type="match status" value="1"/>
</dbReference>
<dbReference type="PANTHER" id="PTHR13140:SF289">
    <property type="entry name" value="UNCONVENTIONAL MYOSIN-XIX"/>
    <property type="match status" value="1"/>
</dbReference>
<dbReference type="Proteomes" id="UP000289886">
    <property type="component" value="Unassembled WGS sequence"/>
</dbReference>
<dbReference type="GO" id="GO:0051015">
    <property type="term" value="F:actin filament binding"/>
    <property type="evidence" value="ECO:0007669"/>
    <property type="project" value="TreeGrafter"/>
</dbReference>
<dbReference type="GO" id="GO:0005524">
    <property type="term" value="F:ATP binding"/>
    <property type="evidence" value="ECO:0007669"/>
    <property type="project" value="UniProtKB-KW"/>
</dbReference>
<dbReference type="SUPFAM" id="SSF52540">
    <property type="entry name" value="P-loop containing nucleoside triphosphate hydrolases"/>
    <property type="match status" value="2"/>
</dbReference>
<protein>
    <submittedName>
        <fullName evidence="8">Unconventional myosin-XIX</fullName>
    </submittedName>
</protein>
<dbReference type="Gene3D" id="1.20.58.530">
    <property type="match status" value="1"/>
</dbReference>
<evidence type="ECO:0000256" key="4">
    <source>
        <dbReference type="PROSITE-ProRule" id="PRU00782"/>
    </source>
</evidence>
<keyword evidence="5" id="KW-1133">Transmembrane helix</keyword>
<evidence type="ECO:0000256" key="3">
    <source>
        <dbReference type="ARBA" id="ARBA00023203"/>
    </source>
</evidence>
<feature type="transmembrane region" description="Helical" evidence="5">
    <location>
        <begin position="738"/>
        <end position="760"/>
    </location>
</feature>
<dbReference type="GO" id="GO:0000146">
    <property type="term" value="F:microfilament motor activity"/>
    <property type="evidence" value="ECO:0007669"/>
    <property type="project" value="TreeGrafter"/>
</dbReference>
<name>A0A444V226_ACIRT</name>
<keyword evidence="4" id="KW-0505">Motor protein</keyword>
<keyword evidence="9" id="KW-1185">Reference proteome</keyword>
<dbReference type="Pfam" id="PF00194">
    <property type="entry name" value="Carb_anhydrase"/>
    <property type="match status" value="1"/>
</dbReference>
<dbReference type="SMART" id="SM01057">
    <property type="entry name" value="Carb_anhydrase"/>
    <property type="match status" value="1"/>
</dbReference>
<dbReference type="EMBL" id="SCEB01003294">
    <property type="protein sequence ID" value="RXM94516.1"/>
    <property type="molecule type" value="Genomic_DNA"/>
</dbReference>
<dbReference type="GO" id="GO:0016020">
    <property type="term" value="C:membrane"/>
    <property type="evidence" value="ECO:0007669"/>
    <property type="project" value="TreeGrafter"/>
</dbReference>
<proteinExistence type="inferred from homology"/>
<dbReference type="SUPFAM" id="SSF51069">
    <property type="entry name" value="Carbonic anhydrase"/>
    <property type="match status" value="1"/>
</dbReference>
<keyword evidence="4" id="KW-0518">Myosin</keyword>
<feature type="domain" description="Myosin motor" evidence="7">
    <location>
        <begin position="1"/>
        <end position="413"/>
    </location>
</feature>
<dbReference type="InterPro" id="IPR027417">
    <property type="entry name" value="P-loop_NTPase"/>
</dbReference>
<accession>A0A444V226</accession>
<reference evidence="8 9" key="1">
    <citation type="submission" date="2019-01" db="EMBL/GenBank/DDBJ databases">
        <title>Draft Genome and Complete Hox-Cluster Characterization of the Sterlet Sturgeon (Acipenser ruthenus).</title>
        <authorList>
            <person name="Wei Q."/>
        </authorList>
    </citation>
    <scope>NUCLEOTIDE SEQUENCE [LARGE SCALE GENOMIC DNA]</scope>
    <source>
        <strain evidence="8">WHYD16114868_AA</strain>
        <tissue evidence="8">Blood</tissue>
    </source>
</reference>
<dbReference type="Gene3D" id="3.10.200.10">
    <property type="entry name" value="Alpha carbonic anhydrase"/>
    <property type="match status" value="1"/>
</dbReference>
<dbReference type="PROSITE" id="PS51144">
    <property type="entry name" value="ALPHA_CA_2"/>
    <property type="match status" value="1"/>
</dbReference>
<gene>
    <name evidence="8" type="ORF">EOD39_17908</name>
</gene>
<keyword evidence="2" id="KW-0067">ATP-binding</keyword>
<dbReference type="InterPro" id="IPR036398">
    <property type="entry name" value="CA_dom_sf"/>
</dbReference>
<keyword evidence="5" id="KW-0472">Membrane</keyword>
<keyword evidence="1" id="KW-0547">Nucleotide-binding</keyword>
<dbReference type="InterPro" id="IPR001148">
    <property type="entry name" value="CA_dom"/>
</dbReference>
<keyword evidence="3 4" id="KW-0009">Actin-binding</keyword>
<keyword evidence="5" id="KW-0812">Transmembrane</keyword>
<feature type="domain" description="Alpha-carbonic anhydrase" evidence="6">
    <location>
        <begin position="652"/>
        <end position="735"/>
    </location>
</feature>
<evidence type="ECO:0000259" key="6">
    <source>
        <dbReference type="PROSITE" id="PS51144"/>
    </source>
</evidence>
<dbReference type="InterPro" id="IPR001609">
    <property type="entry name" value="Myosin_head_motor_dom-like"/>
</dbReference>
<dbReference type="PROSITE" id="PS51456">
    <property type="entry name" value="MYOSIN_MOTOR"/>
    <property type="match status" value="1"/>
</dbReference>
<sequence length="761" mass="84552">MKYYATVAASSSSQKCQDMIERIERRVLESNPVMEAFGQTPSHLVIALTILAGLLHLGNIQFSAPANESQPCELDAQSKGYLQTMAVLLKVPQEEVLAQLLVRTIRAGRQQQVFMKPCSQTECGMRRDCLAKVIYAKSQQLVGASIQTYLLEKTRVTCQAASERNFHIFYQILAGLLHLGNIQFSAPANESQPCELDLQSKGYLQTMAVLLKVPQEEVLAQLLVRTIRAGRQQQVFMKPCSQTECGMRRDCLAKVIYAKVFDWLECRLNRLFDAKHFKTRLEKALSSNTCLSWDKFKESLHFIVSHYAGTVSYQIEGMMEKNKVKVKQKDPVPLELIQLLQKSQDSLLQDLFVEQKEQNDNRGQSKVITVVSKFKSSLESLMHILHSTTPHYTRCIKPNSDCRPMTFKKEEVQLPYQSFMDRYGLIQNPQQLYPVSGVNGASPAKKKRGLGAVEAGEDALGSAVRDIINVATSGQAVSSTVRGQPENKPSSSLLVHCGKTKIFMTHSMTLMDALAAAELDDTMELEEQLVSVQGSPVRAVKGFTQSSAGTPQAREPVVVQSWPFGLALSSAPCLSMTVTASGLQKVMSLLACLKLSFRNANYKVETNQFSQGVASVRAQPQAIFNRPPAFYNGEGVANQNSFEQYSTYSAIPNMKLTDLILTKENLANYFRYEGSLTTPSCDQAVVWTLFVKTIPLSKAQLSAFSQKLFFKTNKTMRGTFRPVQPLHGRTVYRSGSSVTFVSTTVLSVSVICALGLSSWLH</sequence>
<comment type="caution">
    <text evidence="8">The sequence shown here is derived from an EMBL/GenBank/DDBJ whole genome shotgun (WGS) entry which is preliminary data.</text>
</comment>
<dbReference type="GO" id="GO:0007015">
    <property type="term" value="P:actin filament organization"/>
    <property type="evidence" value="ECO:0007669"/>
    <property type="project" value="TreeGrafter"/>
</dbReference>
<dbReference type="GO" id="GO:0016459">
    <property type="term" value="C:myosin complex"/>
    <property type="evidence" value="ECO:0007669"/>
    <property type="project" value="UniProtKB-KW"/>
</dbReference>
<feature type="region of interest" description="Actin-binding" evidence="4">
    <location>
        <begin position="378"/>
        <end position="400"/>
    </location>
</feature>
<dbReference type="GO" id="GO:0005737">
    <property type="term" value="C:cytoplasm"/>
    <property type="evidence" value="ECO:0007669"/>
    <property type="project" value="TreeGrafter"/>
</dbReference>
<dbReference type="Gene3D" id="1.20.120.720">
    <property type="entry name" value="Myosin VI head, motor domain, U50 subdomain"/>
    <property type="match status" value="2"/>
</dbReference>
<evidence type="ECO:0000259" key="7">
    <source>
        <dbReference type="PROSITE" id="PS51456"/>
    </source>
</evidence>
<evidence type="ECO:0000256" key="2">
    <source>
        <dbReference type="ARBA" id="ARBA00022840"/>
    </source>
</evidence>
<evidence type="ECO:0000313" key="8">
    <source>
        <dbReference type="EMBL" id="RXM94516.1"/>
    </source>
</evidence>
<comment type="similarity">
    <text evidence="4">Belongs to the TRAFAC class myosin-kinesin ATPase superfamily. Myosin family.</text>
</comment>
<dbReference type="Pfam" id="PF00063">
    <property type="entry name" value="Myosin_head"/>
    <property type="match status" value="2"/>
</dbReference>
<dbReference type="AlphaFoldDB" id="A0A444V226"/>
<evidence type="ECO:0000313" key="9">
    <source>
        <dbReference type="Proteomes" id="UP000289886"/>
    </source>
</evidence>
<comment type="caution">
    <text evidence="4">Lacks conserved residue(s) required for the propagation of feature annotation.</text>
</comment>
<organism evidence="8 9">
    <name type="scientific">Acipenser ruthenus</name>
    <name type="common">Sterlet sturgeon</name>
    <dbReference type="NCBI Taxonomy" id="7906"/>
    <lineage>
        <taxon>Eukaryota</taxon>
        <taxon>Metazoa</taxon>
        <taxon>Chordata</taxon>
        <taxon>Craniata</taxon>
        <taxon>Vertebrata</taxon>
        <taxon>Euteleostomi</taxon>
        <taxon>Actinopterygii</taxon>
        <taxon>Chondrostei</taxon>
        <taxon>Acipenseriformes</taxon>
        <taxon>Acipenseridae</taxon>
        <taxon>Acipenser</taxon>
    </lineage>
</organism>